<dbReference type="Proteomes" id="UP000199119">
    <property type="component" value="Unassembled WGS sequence"/>
</dbReference>
<dbReference type="EMBL" id="FONX01000005">
    <property type="protein sequence ID" value="SFE77036.1"/>
    <property type="molecule type" value="Genomic_DNA"/>
</dbReference>
<evidence type="ECO:0000313" key="2">
    <source>
        <dbReference type="Proteomes" id="UP000199119"/>
    </source>
</evidence>
<evidence type="ECO:0000313" key="1">
    <source>
        <dbReference type="EMBL" id="SFE77036.1"/>
    </source>
</evidence>
<accession>A0A1I2D928</accession>
<reference evidence="2" key="1">
    <citation type="submission" date="2016-10" db="EMBL/GenBank/DDBJ databases">
        <authorList>
            <person name="Varghese N."/>
            <person name="Submissions S."/>
        </authorList>
    </citation>
    <scope>NUCLEOTIDE SEQUENCE [LARGE SCALE GENOMIC DNA]</scope>
    <source>
        <strain evidence="2">DSM 27981</strain>
    </source>
</reference>
<protein>
    <submittedName>
        <fullName evidence="1">Uncharacterized protein</fullName>
    </submittedName>
</protein>
<sequence>MAAALHHTVIRSWVHGIGRTLIPASLVPGTADAWASNTALAGTVWATK</sequence>
<organism evidence="1 2">
    <name type="scientific">Paracidovorax wautersii</name>
    <dbReference type="NCBI Taxonomy" id="1177982"/>
    <lineage>
        <taxon>Bacteria</taxon>
        <taxon>Pseudomonadati</taxon>
        <taxon>Pseudomonadota</taxon>
        <taxon>Betaproteobacteria</taxon>
        <taxon>Burkholderiales</taxon>
        <taxon>Comamonadaceae</taxon>
        <taxon>Paracidovorax</taxon>
    </lineage>
</organism>
<dbReference type="AlphaFoldDB" id="A0A1I2D928"/>
<gene>
    <name evidence="1" type="ORF">SAMN04489711_10555</name>
</gene>
<proteinExistence type="predicted"/>
<name>A0A1I2D928_9BURK</name>
<keyword evidence="2" id="KW-1185">Reference proteome</keyword>
<dbReference type="RefSeq" id="WP_175518462.1">
    <property type="nucleotide sequence ID" value="NZ_FONX01000005.1"/>
</dbReference>